<sequence length="81" mass="8450">MKLGIIALTLSLLATQTLACATVGDSCDSTLDTECVCNEGYIAVCEEVVVGDYTEYYWAKGENCPVPSDGGLQCVDGACTS</sequence>
<dbReference type="Proteomes" id="UP000184188">
    <property type="component" value="Unassembled WGS sequence"/>
</dbReference>
<accession>A0A1L9S545</accession>
<dbReference type="GeneID" id="34610760"/>
<feature type="signal peptide" evidence="1">
    <location>
        <begin position="1"/>
        <end position="19"/>
    </location>
</feature>
<keyword evidence="3" id="KW-1185">Reference proteome</keyword>
<dbReference type="AlphaFoldDB" id="A0A1L9S545"/>
<keyword evidence="1" id="KW-0732">Signal</keyword>
<proteinExistence type="predicted"/>
<dbReference type="RefSeq" id="XP_022576783.1">
    <property type="nucleotide sequence ID" value="XM_022724295.1"/>
</dbReference>
<reference evidence="3" key="1">
    <citation type="journal article" date="2017" name="Genome Biol.">
        <title>Comparative genomics reveals high biological diversity and specific adaptations in the industrially and medically important fungal genus Aspergillus.</title>
        <authorList>
            <person name="de Vries R.P."/>
            <person name="Riley R."/>
            <person name="Wiebenga A."/>
            <person name="Aguilar-Osorio G."/>
            <person name="Amillis S."/>
            <person name="Uchima C.A."/>
            <person name="Anderluh G."/>
            <person name="Asadollahi M."/>
            <person name="Askin M."/>
            <person name="Barry K."/>
            <person name="Battaglia E."/>
            <person name="Bayram O."/>
            <person name="Benocci T."/>
            <person name="Braus-Stromeyer S.A."/>
            <person name="Caldana C."/>
            <person name="Canovas D."/>
            <person name="Cerqueira G.C."/>
            <person name="Chen F."/>
            <person name="Chen W."/>
            <person name="Choi C."/>
            <person name="Clum A."/>
            <person name="Dos Santos R.A."/>
            <person name="Damasio A.R."/>
            <person name="Diallinas G."/>
            <person name="Emri T."/>
            <person name="Fekete E."/>
            <person name="Flipphi M."/>
            <person name="Freyberg S."/>
            <person name="Gallo A."/>
            <person name="Gournas C."/>
            <person name="Habgood R."/>
            <person name="Hainaut M."/>
            <person name="Harispe M.L."/>
            <person name="Henrissat B."/>
            <person name="Hilden K.S."/>
            <person name="Hope R."/>
            <person name="Hossain A."/>
            <person name="Karabika E."/>
            <person name="Karaffa L."/>
            <person name="Karanyi Z."/>
            <person name="Krasevec N."/>
            <person name="Kuo A."/>
            <person name="Kusch H."/>
            <person name="LaButti K."/>
            <person name="Lagendijk E.L."/>
            <person name="Lapidus A."/>
            <person name="Levasseur A."/>
            <person name="Lindquist E."/>
            <person name="Lipzen A."/>
            <person name="Logrieco A.F."/>
            <person name="MacCabe A."/>
            <person name="Maekelae M.R."/>
            <person name="Malavazi I."/>
            <person name="Melin P."/>
            <person name="Meyer V."/>
            <person name="Mielnichuk N."/>
            <person name="Miskei M."/>
            <person name="Molnar A.P."/>
            <person name="Mule G."/>
            <person name="Ngan C.Y."/>
            <person name="Orejas M."/>
            <person name="Orosz E."/>
            <person name="Ouedraogo J.P."/>
            <person name="Overkamp K.M."/>
            <person name="Park H.-S."/>
            <person name="Perrone G."/>
            <person name="Piumi F."/>
            <person name="Punt P.J."/>
            <person name="Ram A.F."/>
            <person name="Ramon A."/>
            <person name="Rauscher S."/>
            <person name="Record E."/>
            <person name="Riano-Pachon D.M."/>
            <person name="Robert V."/>
            <person name="Roehrig J."/>
            <person name="Ruller R."/>
            <person name="Salamov A."/>
            <person name="Salih N.S."/>
            <person name="Samson R.A."/>
            <person name="Sandor E."/>
            <person name="Sanguinetti M."/>
            <person name="Schuetze T."/>
            <person name="Sepcic K."/>
            <person name="Shelest E."/>
            <person name="Sherlock G."/>
            <person name="Sophianopoulou V."/>
            <person name="Squina F.M."/>
            <person name="Sun H."/>
            <person name="Susca A."/>
            <person name="Todd R.B."/>
            <person name="Tsang A."/>
            <person name="Unkles S.E."/>
            <person name="van de Wiele N."/>
            <person name="van Rossen-Uffink D."/>
            <person name="Oliveira J.V."/>
            <person name="Vesth T.C."/>
            <person name="Visser J."/>
            <person name="Yu J.-H."/>
            <person name="Zhou M."/>
            <person name="Andersen M.R."/>
            <person name="Archer D.B."/>
            <person name="Baker S.E."/>
            <person name="Benoit I."/>
            <person name="Brakhage A.A."/>
            <person name="Braus G.H."/>
            <person name="Fischer R."/>
            <person name="Frisvad J.C."/>
            <person name="Goldman G.H."/>
            <person name="Houbraken J."/>
            <person name="Oakley B."/>
            <person name="Pocsi I."/>
            <person name="Scazzocchio C."/>
            <person name="Seiboth B."/>
            <person name="vanKuyk P.A."/>
            <person name="Wortman J."/>
            <person name="Dyer P.S."/>
            <person name="Grigoriev I.V."/>
        </authorList>
    </citation>
    <scope>NUCLEOTIDE SEQUENCE [LARGE SCALE GENOMIC DNA]</scope>
    <source>
        <strain evidence="3">CBS 506.65</strain>
    </source>
</reference>
<protein>
    <recommendedName>
        <fullName evidence="4">Extracellular membrane protein CFEM domain-containing protein</fullName>
    </recommendedName>
</protein>
<evidence type="ECO:0008006" key="4">
    <source>
        <dbReference type="Google" id="ProtNLM"/>
    </source>
</evidence>
<name>A0A1L9S545_9EURO</name>
<dbReference type="VEuPathDB" id="FungiDB:ASPZODRAFT_137366"/>
<feature type="chain" id="PRO_5013245271" description="Extracellular membrane protein CFEM domain-containing protein" evidence="1">
    <location>
        <begin position="20"/>
        <end position="81"/>
    </location>
</feature>
<dbReference type="OrthoDB" id="3701524at2759"/>
<gene>
    <name evidence="2" type="ORF">ASPZODRAFT_137366</name>
</gene>
<organism evidence="2 3">
    <name type="scientific">Penicilliopsis zonata CBS 506.65</name>
    <dbReference type="NCBI Taxonomy" id="1073090"/>
    <lineage>
        <taxon>Eukaryota</taxon>
        <taxon>Fungi</taxon>
        <taxon>Dikarya</taxon>
        <taxon>Ascomycota</taxon>
        <taxon>Pezizomycotina</taxon>
        <taxon>Eurotiomycetes</taxon>
        <taxon>Eurotiomycetidae</taxon>
        <taxon>Eurotiales</taxon>
        <taxon>Aspergillaceae</taxon>
        <taxon>Penicilliopsis</taxon>
    </lineage>
</organism>
<evidence type="ECO:0000313" key="3">
    <source>
        <dbReference type="Proteomes" id="UP000184188"/>
    </source>
</evidence>
<evidence type="ECO:0000313" key="2">
    <source>
        <dbReference type="EMBL" id="OJJ42273.1"/>
    </source>
</evidence>
<evidence type="ECO:0000256" key="1">
    <source>
        <dbReference type="SAM" id="SignalP"/>
    </source>
</evidence>
<dbReference type="EMBL" id="KV878362">
    <property type="protein sequence ID" value="OJJ42273.1"/>
    <property type="molecule type" value="Genomic_DNA"/>
</dbReference>